<dbReference type="Proteomes" id="UP000245764">
    <property type="component" value="Chromosome 1"/>
</dbReference>
<evidence type="ECO:0000313" key="2">
    <source>
        <dbReference type="Proteomes" id="UP000245764"/>
    </source>
</evidence>
<name>A0A2H1FNY6_ZYMTR</name>
<organism evidence="1 2">
    <name type="scientific">Zymoseptoria tritici ST99CH_1E4</name>
    <dbReference type="NCBI Taxonomy" id="1276532"/>
    <lineage>
        <taxon>Eukaryota</taxon>
        <taxon>Fungi</taxon>
        <taxon>Dikarya</taxon>
        <taxon>Ascomycota</taxon>
        <taxon>Pezizomycotina</taxon>
        <taxon>Dothideomycetes</taxon>
        <taxon>Dothideomycetidae</taxon>
        <taxon>Mycosphaerellales</taxon>
        <taxon>Mycosphaerellaceae</taxon>
        <taxon>Zymoseptoria</taxon>
    </lineage>
</organism>
<sequence>MECQDPRDRVYGLLALIDWGPDKAAWIFPDYSKSTLDLAREVITKSGKGECRFVQDVLRTLRIDLLIPELIAIVQVRLSLQCPVSLATEISDFNLGSAFSPLVVARLTRGPHEAMLYGLRYMDTDLYTNERDASELFAALRVTALPEYNWYGSDVRKPHKVFTEVGDHAVALVCHDARPDDVIVFSADERAARGGGQQACLVLRPTLHTTFNVVGYGTYCHSKAFFDWSAWREIPDLKADEEIRRDVFQAGLRWSASAADIMIFGLGVSIIDEDDDGRSQRNLGRELLHLTVRPAEGTAILVPPVRPPSLGLDDKQRGVIG</sequence>
<dbReference type="EMBL" id="LT854253">
    <property type="protein sequence ID" value="SMR43040.1"/>
    <property type="molecule type" value="Genomic_DNA"/>
</dbReference>
<accession>A0A2H1FNY6</accession>
<proteinExistence type="predicted"/>
<evidence type="ECO:0008006" key="3">
    <source>
        <dbReference type="Google" id="ProtNLM"/>
    </source>
</evidence>
<protein>
    <recommendedName>
        <fullName evidence="3">Heterokaryon incompatibility domain-containing protein</fullName>
    </recommendedName>
</protein>
<dbReference type="AlphaFoldDB" id="A0A2H1FNY6"/>
<gene>
    <name evidence="1" type="ORF">ZT1E4_G1818</name>
</gene>
<reference evidence="2" key="1">
    <citation type="submission" date="2017-05" db="EMBL/GenBank/DDBJ databases">
        <authorList>
            <person name="Song R."/>
            <person name="Chenine A.L."/>
            <person name="Ruprecht R.M."/>
        </authorList>
    </citation>
    <scope>NUCLEOTIDE SEQUENCE [LARGE SCALE GENOMIC DNA]</scope>
</reference>
<evidence type="ECO:0000313" key="1">
    <source>
        <dbReference type="EMBL" id="SMR43040.1"/>
    </source>
</evidence>